<accession>A0ACD5H1Z8</accession>
<name>A0ACD5H1Z8_9CYAN</name>
<organism evidence="1 2">
    <name type="scientific">Desertifilum tharense IPPAS B-1220</name>
    <dbReference type="NCBI Taxonomy" id="1781255"/>
    <lineage>
        <taxon>Bacteria</taxon>
        <taxon>Bacillati</taxon>
        <taxon>Cyanobacteriota</taxon>
        <taxon>Cyanophyceae</taxon>
        <taxon>Desertifilales</taxon>
        <taxon>Desertifilaceae</taxon>
        <taxon>Desertifilum</taxon>
    </lineage>
</organism>
<sequence>MLVSSRSGEANCLCIAIREVLIAKSAEIVGTVSGVSMPVVGRIFSPIGLAGAFGCTNGDR</sequence>
<protein>
    <submittedName>
        <fullName evidence="1">Uncharacterized protein</fullName>
    </submittedName>
</protein>
<dbReference type="EMBL" id="CP182909">
    <property type="protein sequence ID" value="XPM66519.1"/>
    <property type="molecule type" value="Genomic_DNA"/>
</dbReference>
<proteinExistence type="predicted"/>
<evidence type="ECO:0000313" key="1">
    <source>
        <dbReference type="EMBL" id="XPM66519.1"/>
    </source>
</evidence>
<evidence type="ECO:0000313" key="2">
    <source>
        <dbReference type="Proteomes" id="UP000095472"/>
    </source>
</evidence>
<gene>
    <name evidence="1" type="ORF">BH720_015185</name>
</gene>
<keyword evidence="2" id="KW-1185">Reference proteome</keyword>
<reference evidence="1 2" key="1">
    <citation type="journal article" date="2016" name="Genome Announc.">
        <title>Draft Genome Sequence of the Thermotolerant Cyanobacterium Desertifilum sp. IPPAS B-1220.</title>
        <authorList>
            <person name="Mironov K.S."/>
            <person name="Sinetova M.A."/>
            <person name="Bolatkhan K."/>
            <person name="Zayadan B.K."/>
            <person name="Ustinova V.V."/>
            <person name="Kupriyanova E.V."/>
            <person name="Skrypnik A.N."/>
            <person name="Gogoleva N.E."/>
            <person name="Gogolev Y.V."/>
            <person name="Los D.A."/>
        </authorList>
    </citation>
    <scope>NUCLEOTIDE SEQUENCE [LARGE SCALE GENOMIC DNA]</scope>
    <source>
        <strain evidence="1 2">IPPAS B-1220</strain>
    </source>
</reference>
<dbReference type="Proteomes" id="UP000095472">
    <property type="component" value="Chromosome"/>
</dbReference>